<dbReference type="PANTHER" id="PTHR46825">
    <property type="entry name" value="D-ALANYL-D-ALANINE-CARBOXYPEPTIDASE/ENDOPEPTIDASE AMPH"/>
    <property type="match status" value="1"/>
</dbReference>
<evidence type="ECO:0000259" key="2">
    <source>
        <dbReference type="Pfam" id="PF00144"/>
    </source>
</evidence>
<dbReference type="GeneID" id="78527744"/>
<proteinExistence type="predicted"/>
<name>A0A7T3E5G5_SPHPI</name>
<dbReference type="Gene3D" id="3.40.710.10">
    <property type="entry name" value="DD-peptidase/beta-lactamase superfamily"/>
    <property type="match status" value="1"/>
</dbReference>
<dbReference type="SUPFAM" id="SSF56601">
    <property type="entry name" value="beta-lactamase/transpeptidase-like"/>
    <property type="match status" value="1"/>
</dbReference>
<protein>
    <submittedName>
        <fullName evidence="3">Beta-lactamase family protein</fullName>
    </submittedName>
</protein>
<evidence type="ECO:0000313" key="4">
    <source>
        <dbReference type="Proteomes" id="UP000594836"/>
    </source>
</evidence>
<dbReference type="EMBL" id="CP065713">
    <property type="protein sequence ID" value="QPT09582.1"/>
    <property type="molecule type" value="Genomic_DNA"/>
</dbReference>
<feature type="domain" description="Beta-lactamase-related" evidence="2">
    <location>
        <begin position="36"/>
        <end position="349"/>
    </location>
</feature>
<dbReference type="RefSeq" id="WP_007405594.1">
    <property type="nucleotide sequence ID" value="NZ_AP023323.1"/>
</dbReference>
<evidence type="ECO:0000313" key="3">
    <source>
        <dbReference type="EMBL" id="QPT09582.1"/>
    </source>
</evidence>
<organism evidence="3 4">
    <name type="scientific">Sphingomonas paucimobilis</name>
    <name type="common">Pseudomonas paucimobilis</name>
    <dbReference type="NCBI Taxonomy" id="13689"/>
    <lineage>
        <taxon>Bacteria</taxon>
        <taxon>Pseudomonadati</taxon>
        <taxon>Pseudomonadota</taxon>
        <taxon>Alphaproteobacteria</taxon>
        <taxon>Sphingomonadales</taxon>
        <taxon>Sphingomonadaceae</taxon>
        <taxon>Sphingomonas</taxon>
    </lineage>
</organism>
<dbReference type="Pfam" id="PF00144">
    <property type="entry name" value="Beta-lactamase"/>
    <property type="match status" value="1"/>
</dbReference>
<dbReference type="InterPro" id="IPR050491">
    <property type="entry name" value="AmpC-like"/>
</dbReference>
<reference evidence="3 4" key="1">
    <citation type="submission" date="2020-12" db="EMBL/GenBank/DDBJ databases">
        <title>FDA dAtabase for Regulatory Grade micrObial Sequences (FDA-ARGOS): Supporting development and validation of Infectious Disease Dx tests.</title>
        <authorList>
            <person name="Sproer C."/>
            <person name="Gronow S."/>
            <person name="Severitt S."/>
            <person name="Schroder I."/>
            <person name="Tallon L."/>
            <person name="Sadzewicz L."/>
            <person name="Zhao X."/>
            <person name="Boylan J."/>
            <person name="Ott S."/>
            <person name="Bowen H."/>
            <person name="Vavikolanu K."/>
            <person name="Mehta A."/>
            <person name="Aluvathingal J."/>
            <person name="Nadendla S."/>
            <person name="Lowell S."/>
            <person name="Myers T."/>
            <person name="Yan Y."/>
            <person name="Sichtig H."/>
        </authorList>
    </citation>
    <scope>NUCLEOTIDE SEQUENCE [LARGE SCALE GENOMIC DNA]</scope>
    <source>
        <strain evidence="3 4">FDAARGOS_881</strain>
    </source>
</reference>
<dbReference type="AlphaFoldDB" id="A0A7T3E5G5"/>
<dbReference type="InterPro" id="IPR012338">
    <property type="entry name" value="Beta-lactam/transpept-like"/>
</dbReference>
<accession>A0A7T3E5G5</accession>
<sequence length="478" mass="52129">MMTRSAMTDLLTQPGRIAGLAIALLLLAAPATADPVDDYVTQAMARQHVPGAALAVIRRGVILRAQGYGIANLEHSVPVHPDTLFKSGAVGMQFTAAAVMLLVEDGRIGLDDSVRRFLPDAPRSWQPITIRQLLNHVSGLPATPNGEFRTDYTDDQLLGIIYRQDLNFPAGTRWRFSYTDYIVLGFIVRRVTGMSYAELLRTRVFEQLGMRTAQPIDEQAVIPNRASGYEWRGGRWRHPDWVSPTANSTADGTLYLSALDYAAWAGGLSRGAVLSPTSWALVGTPVTLRSGRTYPYGFGWFLEKEGGHVAWRHAGSWQGFRSAIIRYPGKELTVVALLNADSGDAEEIARHVAGMIDPGLARPPAAPIPEDTPQVGAFVTQLLRAIAAGTADPRAFTAVSKLDFTEMMAEYRATLQPLGALREVAPFGRGEAGDDHLHRYRARYDQGVVEVRLGYAPNGRIGSFDLAPVTAWDAPLEP</sequence>
<feature type="signal peptide" evidence="1">
    <location>
        <begin position="1"/>
        <end position="33"/>
    </location>
</feature>
<evidence type="ECO:0000256" key="1">
    <source>
        <dbReference type="SAM" id="SignalP"/>
    </source>
</evidence>
<gene>
    <name evidence="3" type="ORF">I6G38_04740</name>
</gene>
<dbReference type="PANTHER" id="PTHR46825:SF9">
    <property type="entry name" value="BETA-LACTAMASE-RELATED DOMAIN-CONTAINING PROTEIN"/>
    <property type="match status" value="1"/>
</dbReference>
<keyword evidence="1" id="KW-0732">Signal</keyword>
<dbReference type="Proteomes" id="UP000594836">
    <property type="component" value="Chromosome"/>
</dbReference>
<feature type="chain" id="PRO_5032531995" evidence="1">
    <location>
        <begin position="34"/>
        <end position="478"/>
    </location>
</feature>
<dbReference type="InterPro" id="IPR001466">
    <property type="entry name" value="Beta-lactam-related"/>
</dbReference>